<dbReference type="InterPro" id="IPR048502">
    <property type="entry name" value="NamZ_N"/>
</dbReference>
<evidence type="ECO:0000313" key="4">
    <source>
        <dbReference type="Proteomes" id="UP000321938"/>
    </source>
</evidence>
<feature type="domain" description="Peptidoglycan beta-N-acetylmuramidase NamZ C-terminal" evidence="2">
    <location>
        <begin position="290"/>
        <end position="427"/>
    </location>
</feature>
<dbReference type="GO" id="GO:0033922">
    <property type="term" value="F:peptidoglycan beta-N-acetylmuramidase activity"/>
    <property type="evidence" value="ECO:0007669"/>
    <property type="project" value="InterPro"/>
</dbReference>
<evidence type="ECO:0000313" key="3">
    <source>
        <dbReference type="EMBL" id="TXE15868.1"/>
    </source>
</evidence>
<dbReference type="AlphaFoldDB" id="A0A5C7B4W4"/>
<dbReference type="PIRSF" id="PIRSF016719">
    <property type="entry name" value="UCP016719"/>
    <property type="match status" value="1"/>
</dbReference>
<comment type="caution">
    <text evidence="3">The sequence shown here is derived from an EMBL/GenBank/DDBJ whole genome shotgun (WGS) entry which is preliminary data.</text>
</comment>
<sequence>MRLSMFKNRVFPIIIGFVLVLISCGSKSKDDSAKNNEILKQVQDDSISQFNDKIIVGAHQIDNYLPLLKGKRVGIVANQTSVIFNKITPSQKTTRKDSYTHLVDSLLQRNVNIKKVFAPEHGFRGEADAGELVKDGIDTKTNLPIISLYGKNKKPSPEQLADLDVVIFDIQDVGARFYTYISSLHYVMEACAEANIPVMILDRPNPNGNYIDGPILEPKHKSFVGKHPIPVVHGMTIGEYAKMINGQGWLDNQITCDLTVIEMQNYKHDNTYNLPIKPSPNLPNAKSINLYPSLCFFEGTNVNAGRGTSKQFQIYGSPYLDKTVYNFKYIPMPNDGSKYPKHDGVLCYGEDLSTRKDLNQLDLSYLIKAYQNSIDKKVFFNTFFTNLAGTKALQIQIESGVSEQEIRETWADGLNTFKKVRGMYLIYE</sequence>
<dbReference type="OrthoDB" id="9801061at2"/>
<accession>A0A5C7B4W4</accession>
<dbReference type="Gene3D" id="3.90.1150.140">
    <property type="match status" value="1"/>
</dbReference>
<dbReference type="Gene3D" id="3.40.50.12170">
    <property type="entry name" value="Uncharacterised protein PF07075, DUF1343"/>
    <property type="match status" value="1"/>
</dbReference>
<dbReference type="Pfam" id="PF20732">
    <property type="entry name" value="NamZ_C"/>
    <property type="match status" value="1"/>
</dbReference>
<evidence type="ECO:0000259" key="2">
    <source>
        <dbReference type="Pfam" id="PF20732"/>
    </source>
</evidence>
<keyword evidence="4" id="KW-1185">Reference proteome</keyword>
<dbReference type="PROSITE" id="PS51257">
    <property type="entry name" value="PROKAR_LIPOPROTEIN"/>
    <property type="match status" value="1"/>
</dbReference>
<evidence type="ECO:0000259" key="1">
    <source>
        <dbReference type="Pfam" id="PF07075"/>
    </source>
</evidence>
<dbReference type="Pfam" id="PF07075">
    <property type="entry name" value="NamZ_N"/>
    <property type="match status" value="1"/>
</dbReference>
<feature type="domain" description="Peptidoglycan beta-N-acetylmuramidase NamZ N-terminal" evidence="1">
    <location>
        <begin position="73"/>
        <end position="285"/>
    </location>
</feature>
<dbReference type="Proteomes" id="UP000321938">
    <property type="component" value="Unassembled WGS sequence"/>
</dbReference>
<dbReference type="PANTHER" id="PTHR42915:SF1">
    <property type="entry name" value="PEPTIDOGLYCAN BETA-N-ACETYLMURAMIDASE NAMZ"/>
    <property type="match status" value="1"/>
</dbReference>
<protein>
    <submittedName>
        <fullName evidence="3">DUF1343 domain-containing protein</fullName>
    </submittedName>
</protein>
<gene>
    <name evidence="3" type="ORF">ES692_14690</name>
</gene>
<dbReference type="PANTHER" id="PTHR42915">
    <property type="entry name" value="HYPOTHETICAL 460 KDA PROTEIN IN FEUA-SIGW INTERGENIC REGION [PRECURSOR]"/>
    <property type="match status" value="1"/>
</dbReference>
<dbReference type="EMBL" id="VOSB01000023">
    <property type="protein sequence ID" value="TXE15868.1"/>
    <property type="molecule type" value="Genomic_DNA"/>
</dbReference>
<dbReference type="InterPro" id="IPR008302">
    <property type="entry name" value="NamZ"/>
</dbReference>
<name>A0A5C7B4W4_9FLAO</name>
<proteinExistence type="predicted"/>
<dbReference type="STRING" id="1123037.GCA_000425305_01023"/>
<organism evidence="3 4">
    <name type="scientific">Psychroserpens burtonensis</name>
    <dbReference type="NCBI Taxonomy" id="49278"/>
    <lineage>
        <taxon>Bacteria</taxon>
        <taxon>Pseudomonadati</taxon>
        <taxon>Bacteroidota</taxon>
        <taxon>Flavobacteriia</taxon>
        <taxon>Flavobacteriales</taxon>
        <taxon>Flavobacteriaceae</taxon>
        <taxon>Psychroserpens</taxon>
    </lineage>
</organism>
<reference evidence="3 4" key="1">
    <citation type="submission" date="2019-08" db="EMBL/GenBank/DDBJ databases">
        <title>Genome of Psychroserpens burtonensis ACAM 167.</title>
        <authorList>
            <person name="Bowman J.P."/>
        </authorList>
    </citation>
    <scope>NUCLEOTIDE SEQUENCE [LARGE SCALE GENOMIC DNA]</scope>
    <source>
        <strain evidence="3 4">ACAM 167</strain>
    </source>
</reference>
<dbReference type="InterPro" id="IPR048503">
    <property type="entry name" value="NamZ_C"/>
</dbReference>